<accession>A0A0F9L100</accession>
<protein>
    <recommendedName>
        <fullName evidence="1">N-acetylmuramoyl-L-alanine amidase domain-containing protein</fullName>
    </recommendedName>
</protein>
<dbReference type="AlphaFoldDB" id="A0A0F9L100"/>
<reference evidence="2" key="1">
    <citation type="journal article" date="2015" name="Nature">
        <title>Complex archaea that bridge the gap between prokaryotes and eukaryotes.</title>
        <authorList>
            <person name="Spang A."/>
            <person name="Saw J.H."/>
            <person name="Jorgensen S.L."/>
            <person name="Zaremba-Niedzwiedzka K."/>
            <person name="Martijn J."/>
            <person name="Lind A.E."/>
            <person name="van Eijk R."/>
            <person name="Schleper C."/>
            <person name="Guy L."/>
            <person name="Ettema T.J."/>
        </authorList>
    </citation>
    <scope>NUCLEOTIDE SEQUENCE</scope>
</reference>
<proteinExistence type="predicted"/>
<dbReference type="GO" id="GO:0009253">
    <property type="term" value="P:peptidoglycan catabolic process"/>
    <property type="evidence" value="ECO:0007669"/>
    <property type="project" value="InterPro"/>
</dbReference>
<evidence type="ECO:0000313" key="2">
    <source>
        <dbReference type="EMBL" id="KKM80671.1"/>
    </source>
</evidence>
<sequence>MPKIKNIFLHCSATGWGDALEFDRWHRARGWSGIGYHYVILNGRPFRDVDYWGFLDGQIQPGRSLDDDPIFEAHEVGAHVAGRNHSSIGVCLVGRDKFTDEQLRVAKELLTHLKYHFRLTFEDILGHCEAGTLGEQYATNKTCPNLPMPNFREYLYGMLGLAELQKKIAEHIRKIYG</sequence>
<organism evidence="2">
    <name type="scientific">marine sediment metagenome</name>
    <dbReference type="NCBI Taxonomy" id="412755"/>
    <lineage>
        <taxon>unclassified sequences</taxon>
        <taxon>metagenomes</taxon>
        <taxon>ecological metagenomes</taxon>
    </lineage>
</organism>
<evidence type="ECO:0000259" key="1">
    <source>
        <dbReference type="Pfam" id="PF01510"/>
    </source>
</evidence>
<dbReference type="Pfam" id="PF01510">
    <property type="entry name" value="Amidase_2"/>
    <property type="match status" value="1"/>
</dbReference>
<dbReference type="SUPFAM" id="SSF55846">
    <property type="entry name" value="N-acetylmuramoyl-L-alanine amidase-like"/>
    <property type="match status" value="1"/>
</dbReference>
<dbReference type="Gene3D" id="3.40.80.10">
    <property type="entry name" value="Peptidoglycan recognition protein-like"/>
    <property type="match status" value="1"/>
</dbReference>
<comment type="caution">
    <text evidence="2">The sequence shown here is derived from an EMBL/GenBank/DDBJ whole genome shotgun (WGS) entry which is preliminary data.</text>
</comment>
<dbReference type="InterPro" id="IPR002502">
    <property type="entry name" value="Amidase_domain"/>
</dbReference>
<gene>
    <name evidence="2" type="ORF">LCGC14_1337550</name>
</gene>
<dbReference type="EMBL" id="LAZR01008144">
    <property type="protein sequence ID" value="KKM80671.1"/>
    <property type="molecule type" value="Genomic_DNA"/>
</dbReference>
<dbReference type="GO" id="GO:0008745">
    <property type="term" value="F:N-acetylmuramoyl-L-alanine amidase activity"/>
    <property type="evidence" value="ECO:0007669"/>
    <property type="project" value="InterPro"/>
</dbReference>
<name>A0A0F9L100_9ZZZZ</name>
<dbReference type="CDD" id="cd06583">
    <property type="entry name" value="PGRP"/>
    <property type="match status" value="1"/>
</dbReference>
<dbReference type="InterPro" id="IPR036505">
    <property type="entry name" value="Amidase/PGRP_sf"/>
</dbReference>
<feature type="domain" description="N-acetylmuramoyl-L-alanine amidase" evidence="1">
    <location>
        <begin position="3"/>
        <end position="145"/>
    </location>
</feature>